<dbReference type="InterPro" id="IPR050807">
    <property type="entry name" value="TransReg_Diox_bact_type"/>
</dbReference>
<dbReference type="PANTHER" id="PTHR46797">
    <property type="entry name" value="HTH-TYPE TRANSCRIPTIONAL REGULATOR"/>
    <property type="match status" value="1"/>
</dbReference>
<feature type="domain" description="HTH cro/C1-type" evidence="3">
    <location>
        <begin position="13"/>
        <end position="67"/>
    </location>
</feature>
<dbReference type="Gene3D" id="1.10.260.40">
    <property type="entry name" value="lambda repressor-like DNA-binding domains"/>
    <property type="match status" value="1"/>
</dbReference>
<dbReference type="EMBL" id="JAATEL010000013">
    <property type="protein sequence ID" value="NJP15420.1"/>
    <property type="molecule type" value="Genomic_DNA"/>
</dbReference>
<evidence type="ECO:0000256" key="2">
    <source>
        <dbReference type="SAM" id="MobiDB-lite"/>
    </source>
</evidence>
<sequence length="199" mass="20664">MASLNVGNLGEYLREQRRNAQLSLRQLADAAGVSNPYLSQIERGLRKPSAEVLQQVAKALRISAETLYVRAGILDAERDRDEVETCAVILADPTLTERQKQVLLQIYESFRKENGYGKDGSGKDGSGKDSGAGAGDGAAADRAGDAAEDGADVPAAGAARGGGIPSAAVPEPDGGRPAFAERRTRTSGGSDTEPRPAAG</sequence>
<dbReference type="PROSITE" id="PS50943">
    <property type="entry name" value="HTH_CROC1"/>
    <property type="match status" value="1"/>
</dbReference>
<protein>
    <submittedName>
        <fullName evidence="4">Helix-turn-helix transcriptional regulator</fullName>
    </submittedName>
</protein>
<evidence type="ECO:0000313" key="5">
    <source>
        <dbReference type="Proteomes" id="UP000635996"/>
    </source>
</evidence>
<evidence type="ECO:0000259" key="3">
    <source>
        <dbReference type="PROSITE" id="PS50943"/>
    </source>
</evidence>
<dbReference type="InterPro" id="IPR010982">
    <property type="entry name" value="Lambda_DNA-bd_dom_sf"/>
</dbReference>
<dbReference type="Pfam" id="PF01381">
    <property type="entry name" value="HTH_3"/>
    <property type="match status" value="1"/>
</dbReference>
<keyword evidence="1" id="KW-0238">DNA-binding</keyword>
<feature type="compositionally biased region" description="Basic and acidic residues" evidence="2">
    <location>
        <begin position="114"/>
        <end position="127"/>
    </location>
</feature>
<dbReference type="InterPro" id="IPR001387">
    <property type="entry name" value="Cro/C1-type_HTH"/>
</dbReference>
<reference evidence="4 5" key="1">
    <citation type="submission" date="2020-03" db="EMBL/GenBank/DDBJ databases">
        <title>WGS of actinomycetes isolated from Thailand.</title>
        <authorList>
            <person name="Thawai C."/>
        </authorList>
    </citation>
    <scope>NUCLEOTIDE SEQUENCE [LARGE SCALE GENOMIC DNA]</scope>
    <source>
        <strain evidence="4 5">NBRC 13905</strain>
    </source>
</reference>
<dbReference type="PANTHER" id="PTHR46797:SF1">
    <property type="entry name" value="METHYLPHOSPHONATE SYNTHASE"/>
    <property type="match status" value="1"/>
</dbReference>
<gene>
    <name evidence="4" type="ORF">HCJ95_14245</name>
</gene>
<evidence type="ECO:0000313" key="4">
    <source>
        <dbReference type="EMBL" id="NJP15420.1"/>
    </source>
</evidence>
<name>A0ABX0YWD3_STRTL</name>
<keyword evidence="5" id="KW-1185">Reference proteome</keyword>
<comment type="caution">
    <text evidence="4">The sequence shown here is derived from an EMBL/GenBank/DDBJ whole genome shotgun (WGS) entry which is preliminary data.</text>
</comment>
<dbReference type="RefSeq" id="WP_168131698.1">
    <property type="nucleotide sequence ID" value="NZ_BMVZ01000017.1"/>
</dbReference>
<evidence type="ECO:0000256" key="1">
    <source>
        <dbReference type="ARBA" id="ARBA00023125"/>
    </source>
</evidence>
<dbReference type="SMART" id="SM00530">
    <property type="entry name" value="HTH_XRE"/>
    <property type="match status" value="1"/>
</dbReference>
<dbReference type="SUPFAM" id="SSF47413">
    <property type="entry name" value="lambda repressor-like DNA-binding domains"/>
    <property type="match status" value="1"/>
</dbReference>
<dbReference type="Proteomes" id="UP000635996">
    <property type="component" value="Unassembled WGS sequence"/>
</dbReference>
<accession>A0ABX0YWD3</accession>
<proteinExistence type="predicted"/>
<organism evidence="4 5">
    <name type="scientific">Streptomyces thermoviolaceus subsp. thermoviolaceus</name>
    <dbReference type="NCBI Taxonomy" id="66860"/>
    <lineage>
        <taxon>Bacteria</taxon>
        <taxon>Bacillati</taxon>
        <taxon>Actinomycetota</taxon>
        <taxon>Actinomycetes</taxon>
        <taxon>Kitasatosporales</taxon>
        <taxon>Streptomycetaceae</taxon>
        <taxon>Streptomyces</taxon>
    </lineage>
</organism>
<feature type="region of interest" description="Disordered" evidence="2">
    <location>
        <begin position="114"/>
        <end position="199"/>
    </location>
</feature>
<dbReference type="CDD" id="cd00093">
    <property type="entry name" value="HTH_XRE"/>
    <property type="match status" value="1"/>
</dbReference>